<gene>
    <name evidence="2" type="ORF">VW23_005345</name>
</gene>
<reference evidence="2 3" key="1">
    <citation type="journal article" date="2015" name="Genome Announc.">
        <title>Genome Assemblies of Three Soil-Associated Devosia species: D. insulae, D. limi, and D. soli.</title>
        <authorList>
            <person name="Hassan Y.I."/>
            <person name="Lepp D."/>
            <person name="Zhou T."/>
        </authorList>
    </citation>
    <scope>NUCLEOTIDE SEQUENCE [LARGE SCALE GENOMIC DNA]</scope>
    <source>
        <strain evidence="2 3">DS-56</strain>
    </source>
</reference>
<name>A0A1E5XI77_9HYPH</name>
<sequence length="167" mass="17846">MLKRLVAIMSMAVIAGPALAIECPIPHAIYEQPGGDVRLSFTALPEDAAANQIAAFSIAIKDVSAKFDGAIYLPNGFGQPNGLVGHDCTGAEGEQCEFWDGVVYALGADGIEEYPHDAEIALAAQMAPRQVLLPQFAVNVWYSSMRQDAFADERDVLDTFTLAACAR</sequence>
<dbReference type="EMBL" id="LAJE02000383">
    <property type="protein sequence ID" value="OEO28309.1"/>
    <property type="molecule type" value="Genomic_DNA"/>
</dbReference>
<dbReference type="OrthoDB" id="7948243at2"/>
<proteinExistence type="predicted"/>
<evidence type="ECO:0000313" key="2">
    <source>
        <dbReference type="EMBL" id="OEO28309.1"/>
    </source>
</evidence>
<feature type="signal peptide" evidence="1">
    <location>
        <begin position="1"/>
        <end position="20"/>
    </location>
</feature>
<dbReference type="Proteomes" id="UP000095463">
    <property type="component" value="Unassembled WGS sequence"/>
</dbReference>
<accession>A0A1E5XI77</accession>
<organism evidence="2 3">
    <name type="scientific">Devosia insulae DS-56</name>
    <dbReference type="NCBI Taxonomy" id="1116389"/>
    <lineage>
        <taxon>Bacteria</taxon>
        <taxon>Pseudomonadati</taxon>
        <taxon>Pseudomonadota</taxon>
        <taxon>Alphaproteobacteria</taxon>
        <taxon>Hyphomicrobiales</taxon>
        <taxon>Devosiaceae</taxon>
        <taxon>Devosia</taxon>
    </lineage>
</organism>
<evidence type="ECO:0000256" key="1">
    <source>
        <dbReference type="SAM" id="SignalP"/>
    </source>
</evidence>
<feature type="chain" id="PRO_5009190154" description="DUF2155 domain-containing protein" evidence="1">
    <location>
        <begin position="21"/>
        <end position="167"/>
    </location>
</feature>
<comment type="caution">
    <text evidence="2">The sequence shown here is derived from an EMBL/GenBank/DDBJ whole genome shotgun (WGS) entry which is preliminary data.</text>
</comment>
<dbReference type="AlphaFoldDB" id="A0A1E5XI77"/>
<keyword evidence="1" id="KW-0732">Signal</keyword>
<dbReference type="RefSeq" id="WP_069912375.1">
    <property type="nucleotide sequence ID" value="NZ_LAJE02000383.1"/>
</dbReference>
<protein>
    <recommendedName>
        <fullName evidence="4">DUF2155 domain-containing protein</fullName>
    </recommendedName>
</protein>
<keyword evidence="3" id="KW-1185">Reference proteome</keyword>
<evidence type="ECO:0000313" key="3">
    <source>
        <dbReference type="Proteomes" id="UP000095463"/>
    </source>
</evidence>
<evidence type="ECO:0008006" key="4">
    <source>
        <dbReference type="Google" id="ProtNLM"/>
    </source>
</evidence>